<evidence type="ECO:0000313" key="6">
    <source>
        <dbReference type="EMBL" id="WAR00369.1"/>
    </source>
</evidence>
<feature type="domain" description="SRCR" evidence="5">
    <location>
        <begin position="580"/>
        <end position="681"/>
    </location>
</feature>
<evidence type="ECO:0000259" key="5">
    <source>
        <dbReference type="PROSITE" id="PS50287"/>
    </source>
</evidence>
<dbReference type="SMART" id="SM00202">
    <property type="entry name" value="SR"/>
    <property type="match status" value="12"/>
</dbReference>
<dbReference type="InterPro" id="IPR001190">
    <property type="entry name" value="SRCR"/>
</dbReference>
<dbReference type="Pfam" id="PF00530">
    <property type="entry name" value="SRCR"/>
    <property type="match status" value="14"/>
</dbReference>
<feature type="disulfide bond" evidence="2">
    <location>
        <begin position="1360"/>
        <end position="1370"/>
    </location>
</feature>
<feature type="domain" description="SRCR" evidence="5">
    <location>
        <begin position="1133"/>
        <end position="1167"/>
    </location>
</feature>
<feature type="transmembrane region" description="Helical" evidence="4">
    <location>
        <begin position="1540"/>
        <end position="1564"/>
    </location>
</feature>
<dbReference type="SUPFAM" id="SSF56487">
    <property type="entry name" value="SRCR-like"/>
    <property type="match status" value="14"/>
</dbReference>
<feature type="domain" description="SRCR" evidence="5">
    <location>
        <begin position="1189"/>
        <end position="1292"/>
    </location>
</feature>
<feature type="disulfide bond" evidence="2">
    <location>
        <begin position="1481"/>
        <end position="1491"/>
    </location>
</feature>
<feature type="domain" description="SRCR" evidence="5">
    <location>
        <begin position="359"/>
        <end position="466"/>
    </location>
</feature>
<evidence type="ECO:0000313" key="7">
    <source>
        <dbReference type="Proteomes" id="UP001164746"/>
    </source>
</evidence>
<evidence type="ECO:0000256" key="1">
    <source>
        <dbReference type="ARBA" id="ARBA00023157"/>
    </source>
</evidence>
<feature type="domain" description="SRCR" evidence="5">
    <location>
        <begin position="469"/>
        <end position="567"/>
    </location>
</feature>
<feature type="disulfide bond" evidence="2">
    <location>
        <begin position="868"/>
        <end position="878"/>
    </location>
</feature>
<feature type="domain" description="SRCR" evidence="5">
    <location>
        <begin position="1021"/>
        <end position="1134"/>
    </location>
</feature>
<dbReference type="EMBL" id="CP111014">
    <property type="protein sequence ID" value="WAR00369.1"/>
    <property type="molecule type" value="Genomic_DNA"/>
</dbReference>
<feature type="domain" description="SRCR" evidence="5">
    <location>
        <begin position="909"/>
        <end position="1014"/>
    </location>
</feature>
<evidence type="ECO:0000256" key="3">
    <source>
        <dbReference type="SAM" id="MobiDB-lite"/>
    </source>
</evidence>
<dbReference type="PANTHER" id="PTHR48071">
    <property type="entry name" value="SRCR DOMAIN-CONTAINING PROTEIN"/>
    <property type="match status" value="1"/>
</dbReference>
<feature type="domain" description="SRCR" evidence="5">
    <location>
        <begin position="263"/>
        <end position="368"/>
    </location>
</feature>
<accession>A0ABY7DTF9</accession>
<feature type="disulfide bond" evidence="2">
    <location>
        <begin position="1259"/>
        <end position="1269"/>
    </location>
</feature>
<name>A0ABY7DTF9_MYAAR</name>
<feature type="disulfide bond" evidence="2">
    <location>
        <begin position="649"/>
        <end position="659"/>
    </location>
</feature>
<organism evidence="6 7">
    <name type="scientific">Mya arenaria</name>
    <name type="common">Soft-shell clam</name>
    <dbReference type="NCBI Taxonomy" id="6604"/>
    <lineage>
        <taxon>Eukaryota</taxon>
        <taxon>Metazoa</taxon>
        <taxon>Spiralia</taxon>
        <taxon>Lophotrochozoa</taxon>
        <taxon>Mollusca</taxon>
        <taxon>Bivalvia</taxon>
        <taxon>Autobranchia</taxon>
        <taxon>Heteroconchia</taxon>
        <taxon>Euheterodonta</taxon>
        <taxon>Imparidentia</taxon>
        <taxon>Neoheterodontei</taxon>
        <taxon>Myida</taxon>
        <taxon>Myoidea</taxon>
        <taxon>Myidae</taxon>
        <taxon>Mya</taxon>
    </lineage>
</organism>
<gene>
    <name evidence="6" type="ORF">MAR_024741</name>
</gene>
<feature type="disulfide bond" evidence="2">
    <location>
        <begin position="223"/>
        <end position="233"/>
    </location>
</feature>
<dbReference type="Proteomes" id="UP001164746">
    <property type="component" value="Chromosome 3"/>
</dbReference>
<keyword evidence="4" id="KW-1133">Transmembrane helix</keyword>
<evidence type="ECO:0000256" key="4">
    <source>
        <dbReference type="SAM" id="Phobius"/>
    </source>
</evidence>
<dbReference type="InterPro" id="IPR036772">
    <property type="entry name" value="SRCR-like_dom_sf"/>
</dbReference>
<keyword evidence="4" id="KW-0472">Membrane</keyword>
<feature type="domain" description="SRCR" evidence="5">
    <location>
        <begin position="795"/>
        <end position="896"/>
    </location>
</feature>
<feature type="domain" description="SRCR" evidence="5">
    <location>
        <begin position="1292"/>
        <end position="1401"/>
    </location>
</feature>
<dbReference type="PRINTS" id="PR00258">
    <property type="entry name" value="SPERACTRCPTR"/>
</dbReference>
<evidence type="ECO:0000256" key="2">
    <source>
        <dbReference type="PROSITE-ProRule" id="PRU00196"/>
    </source>
</evidence>
<dbReference type="PROSITE" id="PS00420">
    <property type="entry name" value="SRCR_1"/>
    <property type="match status" value="2"/>
</dbReference>
<feature type="domain" description="SRCR" evidence="5">
    <location>
        <begin position="688"/>
        <end position="792"/>
    </location>
</feature>
<dbReference type="Gene3D" id="3.10.250.10">
    <property type="entry name" value="SRCR-like domain"/>
    <property type="match status" value="14"/>
</dbReference>
<feature type="disulfide bond" evidence="2">
    <location>
        <begin position="756"/>
        <end position="766"/>
    </location>
</feature>
<feature type="region of interest" description="Disordered" evidence="3">
    <location>
        <begin position="1610"/>
        <end position="1633"/>
    </location>
</feature>
<feature type="domain" description="SRCR" evidence="5">
    <location>
        <begin position="154"/>
        <end position="251"/>
    </location>
</feature>
<reference evidence="6" key="1">
    <citation type="submission" date="2022-11" db="EMBL/GenBank/DDBJ databases">
        <title>Centuries of genome instability and evolution in soft-shell clam transmissible cancer (bioRxiv).</title>
        <authorList>
            <person name="Hart S.F.M."/>
            <person name="Yonemitsu M.A."/>
            <person name="Giersch R.M."/>
            <person name="Beal B.F."/>
            <person name="Arriagada G."/>
            <person name="Davis B.W."/>
            <person name="Ostrander E.A."/>
            <person name="Goff S.P."/>
            <person name="Metzger M.J."/>
        </authorList>
    </citation>
    <scope>NUCLEOTIDE SEQUENCE</scope>
    <source>
        <strain evidence="6">MELC-2E11</strain>
        <tissue evidence="6">Siphon/mantle</tissue>
    </source>
</reference>
<feature type="disulfide bond" evidence="2">
    <location>
        <begin position="83"/>
        <end position="93"/>
    </location>
</feature>
<keyword evidence="7" id="KW-1185">Reference proteome</keyword>
<feature type="domain" description="SRCR" evidence="5">
    <location>
        <begin position="13"/>
        <end position="141"/>
    </location>
</feature>
<dbReference type="PROSITE" id="PS50287">
    <property type="entry name" value="SRCR_2"/>
    <property type="match status" value="14"/>
</dbReference>
<feature type="disulfide bond" evidence="2">
    <location>
        <begin position="1093"/>
        <end position="1103"/>
    </location>
</feature>
<feature type="domain" description="SRCR" evidence="5">
    <location>
        <begin position="1410"/>
        <end position="1512"/>
    </location>
</feature>
<keyword evidence="4" id="KW-0812">Transmembrane</keyword>
<proteinExistence type="predicted"/>
<feature type="disulfide bond" evidence="2">
    <location>
        <begin position="982"/>
        <end position="992"/>
    </location>
</feature>
<feature type="disulfide bond" evidence="2">
    <location>
        <begin position="437"/>
        <end position="447"/>
    </location>
</feature>
<keyword evidence="1 2" id="KW-1015">Disulfide bond</keyword>
<feature type="disulfide bond" evidence="2">
    <location>
        <begin position="537"/>
        <end position="547"/>
    </location>
</feature>
<protein>
    <submittedName>
        <fullName evidence="6">DMBT1-like protein</fullName>
    </submittedName>
</protein>
<dbReference type="PANTHER" id="PTHR48071:SF28">
    <property type="entry name" value="SRCR DOMAIN-CONTAINING PROTEIN"/>
    <property type="match status" value="1"/>
</dbReference>
<comment type="caution">
    <text evidence="2">Lacks conserved residue(s) required for the propagation of feature annotation.</text>
</comment>
<sequence length="1686" mass="186601">MSTCKICFPEIQYALVKGRDSTDGLARFTSDGKNGSFCMEQFDDAIAQAFCRQINFTTGRLSDLNYDKYGQGEMAYHIGDVKCMGNETKIGECKMRWILVNDPRLKAPAYCPSTCGQANMYQKIADNPCLFGAKELVVQCYSTAFIICTCHSIVRLSGTKDLNYGILELYIDGHWKAVCDKDFTEVAARVACRQLGYKDGRYLPGSALGTEENENISVYDLTCNGGETNLDKCKWHIGECPSNSYITVYCNESIIVPKEKLELKLQTGVYYGSLLANKYGFWGPICPKGWSDSTARASCRQLGFIGGVAYDGTATISSPMVLGNFKCSDSLTSNQNLSDCTYSKFNENIGCSYAAEPSRRPVAGVLCFNHEEGVKFRVDDAGRVQIMFNGQWGRVCNSSWGNKEAGVFCRTQGYIDGIAKKFSNRSEGHVWMNYINCDGSETSILECNNDWTPGSDNCDDAGVTCLDSVMLTKGDFKSHGAVEVNFKDHWGLVCNKDWDQKDVDVTCGQLGYETGLPLCCAPYGYIKSHGMMEGLQCKGSEARLTDCPHSPPYGVMCSMDYAAAACYNRSTLEKASTPEISISGKNAAGTVEVKFLNITGRICADDWDDNDAKVVCRQLGYANGQAYYHYKWSTGRGENAPFWTSQVNCTGNEQNFEECQKVKYGQVKDCIGRHYAGALCYQKFGVAYRISGGGREYGRVEVSVDGTWGTVCNRYWDVNDAKVLCRYFGFMTGFPLYTGKFSGTPPDKVYESNLHCKGKEESLQMCPHEGWEQDKPDKNCKDHSKDAAVYCYTTVKLGSGVGKHITNGPVLYYDKDRSVWEAVCDNGFTDYSAELVCKELGFAGGRAILSSAYGKIYEDIMENKTLSCNEKSTSIEECLAEGECNQTDNYASVACFKEQDPPLNEDYSFDIEKGNAGDYSGPVTVRHYGLFGKICSEGWDDTDALVFCRSRNYQRGMVTHQADNEFSPLNGRGPYWISDVHCEGHEPYLNNCTFKDRLDTKNCSSRTNAAVLCYNDDGIKYRIANDLHPGVKSEGRVEIAINSVWGTVCDASWDDTDAGVFCRHMGFHDGYALKGNDYGESKVSPIWMSHLKCTGTEPSLDKCPHRGFNSGIVDGSLGWWKCKSHKDDAAVYCINDLLVYRNKNWHAICADDFDSRDARVVCRTLGFKDGNTVAGSSFGNVSEAIGFHVRINPDYGKASHSYHGYVEVHIEGQWGTVCGEGWNDKAADITCKQMGYSGGVAYRPPKNISSPILMDKVVCDGSEPSLKQCSHREWTAASTCDFYSQRAGVFCYNDTGSGEIDHGRVEIMYNGEWGSICDWLWDSRDARVFCRNIGYVDGLEVTGARYGHVEGPLWFTRVSCRGDEESILQCRHTGFNSSDEMEGVYAGLCRTRSHDASARCFDKELEVKDIRLVNKKGDPKYGRVEVYLSGAEEWGTVCDDYWDDVDATVVCNQLGYAEGTGVKGAHFGRGNGPVWMDNLRCHGNESRIQDCPHNSFAVQNCNHGEDAGVYCTGNFTEEAKLNTTEKVIITREVAQGGSGVIIAVTVSIIVVLVAVIAVGVYVLWRRSRPHGEIKKVLVHNDENDPNSAPPQTGADGRVTLSKLKAHFSKSKLNNEGDEPDSKQGAAAGGVTNPVYMEDRDKGIIMEETNIEQPQSHPTRMKNALRSLSATKCMFCVLNIKDFVKNV</sequence>